<keyword evidence="7 13" id="KW-0963">Cytoplasm</keyword>
<feature type="binding site" evidence="13">
    <location>
        <position position="162"/>
    </location>
    <ligand>
        <name>substrate</name>
    </ligand>
</feature>
<dbReference type="GO" id="GO:0005524">
    <property type="term" value="F:ATP binding"/>
    <property type="evidence" value="ECO:0007669"/>
    <property type="project" value="UniProtKB-KW"/>
</dbReference>
<dbReference type="PANTHER" id="PTHR11406">
    <property type="entry name" value="PHOSPHOGLYCERATE KINASE"/>
    <property type="match status" value="1"/>
</dbReference>
<keyword evidence="9 13" id="KW-0547">Nucleotide-binding</keyword>
<comment type="caution">
    <text evidence="13">Lacks conserved residue(s) required for the propagation of feature annotation.</text>
</comment>
<evidence type="ECO:0000256" key="2">
    <source>
        <dbReference type="ARBA" id="ARBA00004496"/>
    </source>
</evidence>
<feature type="binding site" evidence="13">
    <location>
        <begin position="362"/>
        <end position="365"/>
    </location>
    <ligand>
        <name>ATP</name>
        <dbReference type="ChEBI" id="CHEBI:30616"/>
    </ligand>
</feature>
<comment type="subcellular location">
    <subcellularLocation>
        <location evidence="2 13">Cytoplasm</location>
    </subcellularLocation>
</comment>
<dbReference type="EC" id="2.7.2.3" evidence="5 13"/>
<dbReference type="PROSITE" id="PS00111">
    <property type="entry name" value="PGLYCERATE_KINASE"/>
    <property type="match status" value="1"/>
</dbReference>
<evidence type="ECO:0000256" key="5">
    <source>
        <dbReference type="ARBA" id="ARBA00013061"/>
    </source>
</evidence>
<dbReference type="PATRIC" id="fig|1434109.4.peg.1460"/>
<dbReference type="AlphaFoldDB" id="A0A0E3LL04"/>
<feature type="binding site" evidence="13">
    <location>
        <begin position="28"/>
        <end position="30"/>
    </location>
    <ligand>
        <name>substrate</name>
    </ligand>
</feature>
<comment type="pathway">
    <text evidence="3 13">Carbohydrate degradation; glycolysis; pyruvate from D-glyceraldehyde 3-phosphate: step 2/5.</text>
</comment>
<evidence type="ECO:0000313" key="16">
    <source>
        <dbReference type="EMBL" id="AKB50426.1"/>
    </source>
</evidence>
<keyword evidence="10 13" id="KW-0418">Kinase</keyword>
<evidence type="ECO:0000256" key="9">
    <source>
        <dbReference type="ARBA" id="ARBA00022741"/>
    </source>
</evidence>
<dbReference type="GO" id="GO:0005829">
    <property type="term" value="C:cytosol"/>
    <property type="evidence" value="ECO:0007669"/>
    <property type="project" value="TreeGrafter"/>
</dbReference>
<dbReference type="GO" id="GO:0006096">
    <property type="term" value="P:glycolytic process"/>
    <property type="evidence" value="ECO:0007669"/>
    <property type="project" value="UniProtKB-UniRule"/>
</dbReference>
<evidence type="ECO:0000256" key="4">
    <source>
        <dbReference type="ARBA" id="ARBA00008982"/>
    </source>
</evidence>
<keyword evidence="12 13" id="KW-0324">Glycolysis</keyword>
<dbReference type="Proteomes" id="UP000033038">
    <property type="component" value="Chromosome"/>
</dbReference>
<dbReference type="InterPro" id="IPR001576">
    <property type="entry name" value="Phosphoglycerate_kinase"/>
</dbReference>
<dbReference type="InterPro" id="IPR036043">
    <property type="entry name" value="Phosphoglycerate_kinase_sf"/>
</dbReference>
<evidence type="ECO:0000256" key="1">
    <source>
        <dbReference type="ARBA" id="ARBA00000642"/>
    </source>
</evidence>
<evidence type="ECO:0000256" key="10">
    <source>
        <dbReference type="ARBA" id="ARBA00022777"/>
    </source>
</evidence>
<feature type="binding site" evidence="13">
    <location>
        <position position="122"/>
    </location>
    <ligand>
        <name>substrate</name>
    </ligand>
</feature>
<organism evidence="16 17">
    <name type="scientific">Methanosarcina barkeri str. Wiesmoor</name>
    <dbReference type="NCBI Taxonomy" id="1434109"/>
    <lineage>
        <taxon>Archaea</taxon>
        <taxon>Methanobacteriati</taxon>
        <taxon>Methanobacteriota</taxon>
        <taxon>Stenosarchaea group</taxon>
        <taxon>Methanomicrobia</taxon>
        <taxon>Methanosarcinales</taxon>
        <taxon>Methanosarcinaceae</taxon>
        <taxon>Methanosarcina</taxon>
    </lineage>
</organism>
<evidence type="ECO:0000256" key="8">
    <source>
        <dbReference type="ARBA" id="ARBA00022679"/>
    </source>
</evidence>
<dbReference type="UniPathway" id="UPA00109">
    <property type="reaction ID" value="UER00185"/>
</dbReference>
<dbReference type="KEGG" id="mbw:MSBRW_1173"/>
<feature type="binding site" evidence="13">
    <location>
        <begin position="65"/>
        <end position="68"/>
    </location>
    <ligand>
        <name>substrate</name>
    </ligand>
</feature>
<evidence type="ECO:0000256" key="6">
    <source>
        <dbReference type="ARBA" id="ARBA00016471"/>
    </source>
</evidence>
<dbReference type="EMBL" id="CP009526">
    <property type="protein sequence ID" value="AKB50426.1"/>
    <property type="molecule type" value="Genomic_DNA"/>
</dbReference>
<keyword evidence="8 13" id="KW-0808">Transferase</keyword>
<proteinExistence type="inferred from homology"/>
<keyword evidence="11 13" id="KW-0067">ATP-binding</keyword>
<evidence type="ECO:0000256" key="13">
    <source>
        <dbReference type="HAMAP-Rule" id="MF_00145"/>
    </source>
</evidence>
<dbReference type="InterPro" id="IPR015824">
    <property type="entry name" value="Phosphoglycerate_kinase_N"/>
</dbReference>
<dbReference type="FunFam" id="3.40.50.1260:FF:000012">
    <property type="entry name" value="Phosphoglycerate kinase"/>
    <property type="match status" value="1"/>
</dbReference>
<dbReference type="HOGENOM" id="CLU_025427_0_2_2"/>
<evidence type="ECO:0000256" key="7">
    <source>
        <dbReference type="ARBA" id="ARBA00022490"/>
    </source>
</evidence>
<sequence length="413" mass="45256">MSQKITGKDYLTMSDVVLDNKRVLVRVDFNSPMDDNGNILDDKKIKSHLPTLQSLEHSKVVLMSHQGRPGDEDYTTLEAHAKLATELLGREVTYEDDIFSSCARNAIKSLAQGEILLLENTRFNAEEITNRPPEKQAKSQMVKKLYPLFDLFINDAFSVSHRSQCSVVGFTEVLPSVAGILMDKEITGLDKALKCREHPAIFILGGAKANDSIKAISNILKRAGADKILTTGVVATIFMMAMGVDVSEVNRKFIEDKKYMDQISIASKLLKDYSGKIIVPQDVALNSGGERQEVEVDKIKKGNLPIADIGRETIENYSKYLKEAKLCVFHGPTGIFELDNFRLGTDELLKAAAQASYSVAGGGHTLDAIDQLGLGSKFSHISMGGGASITYISGEPLPGITALKKNAFRYHQG</sequence>
<comment type="similarity">
    <text evidence="4 13 15">Belongs to the phosphoglycerate kinase family.</text>
</comment>
<evidence type="ECO:0000256" key="15">
    <source>
        <dbReference type="RuleBase" id="RU000532"/>
    </source>
</evidence>
<dbReference type="GO" id="GO:0043531">
    <property type="term" value="F:ADP binding"/>
    <property type="evidence" value="ECO:0007669"/>
    <property type="project" value="TreeGrafter"/>
</dbReference>
<dbReference type="InterPro" id="IPR015911">
    <property type="entry name" value="Phosphoglycerate_kinase_CS"/>
</dbReference>
<dbReference type="Pfam" id="PF00162">
    <property type="entry name" value="PGK"/>
    <property type="match status" value="1"/>
</dbReference>
<comment type="subunit">
    <text evidence="13">Monomer.</text>
</comment>
<dbReference type="FunFam" id="3.40.50.1260:FF:000006">
    <property type="entry name" value="Phosphoglycerate kinase"/>
    <property type="match status" value="1"/>
</dbReference>
<dbReference type="SUPFAM" id="SSF53748">
    <property type="entry name" value="Phosphoglycerate kinase"/>
    <property type="match status" value="1"/>
</dbReference>
<dbReference type="HAMAP" id="MF_00145">
    <property type="entry name" value="Phosphoglyc_kinase"/>
    <property type="match status" value="1"/>
</dbReference>
<protein>
    <recommendedName>
        <fullName evidence="6 13">Phosphoglycerate kinase</fullName>
        <ecNumber evidence="5 13">2.7.2.3</ecNumber>
    </recommendedName>
</protein>
<gene>
    <name evidence="13" type="primary">pgk</name>
    <name evidence="16" type="ORF">MSBRW_1173</name>
</gene>
<evidence type="ECO:0000256" key="3">
    <source>
        <dbReference type="ARBA" id="ARBA00004838"/>
    </source>
</evidence>
<dbReference type="PIRSF" id="PIRSF000724">
    <property type="entry name" value="Pgk"/>
    <property type="match status" value="1"/>
</dbReference>
<dbReference type="GeneID" id="24822633"/>
<comment type="catalytic activity">
    <reaction evidence="1 13 15">
        <text>(2R)-3-phosphoglycerate + ATP = (2R)-3-phospho-glyceroyl phosphate + ADP</text>
        <dbReference type="Rhea" id="RHEA:14801"/>
        <dbReference type="ChEBI" id="CHEBI:30616"/>
        <dbReference type="ChEBI" id="CHEBI:57604"/>
        <dbReference type="ChEBI" id="CHEBI:58272"/>
        <dbReference type="ChEBI" id="CHEBI:456216"/>
        <dbReference type="EC" id="2.7.2.3"/>
    </reaction>
</comment>
<dbReference type="PRINTS" id="PR00477">
    <property type="entry name" value="PHGLYCKINASE"/>
</dbReference>
<accession>A0A0E3LL04</accession>
<evidence type="ECO:0000256" key="14">
    <source>
        <dbReference type="PIRSR" id="PIRSR000724-2"/>
    </source>
</evidence>
<evidence type="ECO:0000313" key="17">
    <source>
        <dbReference type="Proteomes" id="UP000033038"/>
    </source>
</evidence>
<reference evidence="16 17" key="1">
    <citation type="submission" date="2014-07" db="EMBL/GenBank/DDBJ databases">
        <title>Methanogenic archaea and the global carbon cycle.</title>
        <authorList>
            <person name="Henriksen J.R."/>
            <person name="Luke J."/>
            <person name="Reinhart S."/>
            <person name="Benedict M.N."/>
            <person name="Youngblut N.D."/>
            <person name="Metcalf M.E."/>
            <person name="Whitaker R.J."/>
            <person name="Metcalf W.W."/>
        </authorList>
    </citation>
    <scope>NUCLEOTIDE SEQUENCE [LARGE SCALE GENOMIC DNA]</scope>
    <source>
        <strain evidence="16 17">Wiesmoor</strain>
    </source>
</reference>
<evidence type="ECO:0000256" key="12">
    <source>
        <dbReference type="ARBA" id="ARBA00023152"/>
    </source>
</evidence>
<dbReference type="GO" id="GO:0004618">
    <property type="term" value="F:phosphoglycerate kinase activity"/>
    <property type="evidence" value="ECO:0007669"/>
    <property type="project" value="UniProtKB-UniRule"/>
</dbReference>
<dbReference type="RefSeq" id="WP_011308470.1">
    <property type="nucleotide sequence ID" value="NZ_CP009526.1"/>
</dbReference>
<dbReference type="Gene3D" id="3.40.50.1260">
    <property type="entry name" value="Phosphoglycerate kinase, N-terminal domain"/>
    <property type="match status" value="2"/>
</dbReference>
<evidence type="ECO:0000256" key="11">
    <source>
        <dbReference type="ARBA" id="ARBA00022840"/>
    </source>
</evidence>
<name>A0A0E3LL04_METBA</name>
<dbReference type="GO" id="GO:0006094">
    <property type="term" value="P:gluconeogenesis"/>
    <property type="evidence" value="ECO:0007669"/>
    <property type="project" value="TreeGrafter"/>
</dbReference>
<feature type="binding site" evidence="13 14">
    <location>
        <position position="337"/>
    </location>
    <ligand>
        <name>ATP</name>
        <dbReference type="ChEBI" id="CHEBI:30616"/>
    </ligand>
</feature>
<dbReference type="PANTHER" id="PTHR11406:SF23">
    <property type="entry name" value="PHOSPHOGLYCERATE KINASE 1, CHLOROPLASTIC-RELATED"/>
    <property type="match status" value="1"/>
</dbReference>